<dbReference type="InterPro" id="IPR013983">
    <property type="entry name" value="Ald_Fedxn_OxRdtase_N"/>
</dbReference>
<dbReference type="InterPro" id="IPR051919">
    <property type="entry name" value="W-dependent_AOR"/>
</dbReference>
<dbReference type="PANTHER" id="PTHR30038">
    <property type="entry name" value="ALDEHYDE FERREDOXIN OXIDOREDUCTASE"/>
    <property type="match status" value="1"/>
</dbReference>
<dbReference type="GO" id="GO:0016625">
    <property type="term" value="F:oxidoreductase activity, acting on the aldehyde or oxo group of donors, iron-sulfur protein as acceptor"/>
    <property type="evidence" value="ECO:0007669"/>
    <property type="project" value="InterPro"/>
</dbReference>
<comment type="caution">
    <text evidence="2">The sequence shown here is derived from an EMBL/GenBank/DDBJ whole genome shotgun (WGS) entry which is preliminary data.</text>
</comment>
<feature type="domain" description="Aldehyde ferredoxin oxidoreductase N-terminal" evidence="1">
    <location>
        <begin position="1"/>
        <end position="206"/>
    </location>
</feature>
<sequence>MEKILKADLTTEGIEVLDYEPKSWGCYGRGLALKLVASSVPHDAGRYSPENAIALVPGILTGCKVASCCRVTIASKRGKGEGLQVCNVSGNLPQKMASLSIAGLLICGKSTEKNAVLHIGEDSAEIIHMPELERKDTGTIVESLKKRFGADAAILGVGKAADMQLSLSTFFCTYPDGDPEYHCPRNGFGDIPGSKGLRAVVVTGNGYFGRECRDRDNFFKTGKRLARIILESEVCGQALPAYGSITLLELLKDREKRTDFLERDSQKLYNRTREPSVRISAAEKQKEGRREARKTNYCCAPMCVVGCLNRHMSNDGEAYISPDQSEVMAALKGGFNIDDMAFTKQVQKRAMDLGITGTEFVTAAKMYLSAEGKRQDRESILGLLEEIDQGTLTGRLVASRTEGILRLYPDREDLVPLLDRKAIDDEMRFDVRLERIDERYRSVPDIEYLYDQIFVLENLGFCIFTSFALLNNREAMELMAELFTYRTGVKTDFIQLMEYAKSCREKEMKYEEDNSIRNMSANIPPFTKVLYRYFEK</sequence>
<dbReference type="Pfam" id="PF02730">
    <property type="entry name" value="AFOR_N"/>
    <property type="match status" value="1"/>
</dbReference>
<evidence type="ECO:0000259" key="1">
    <source>
        <dbReference type="SMART" id="SM00790"/>
    </source>
</evidence>
<dbReference type="SMART" id="SM00790">
    <property type="entry name" value="AFOR_N"/>
    <property type="match status" value="1"/>
</dbReference>
<dbReference type="InterPro" id="IPR036503">
    <property type="entry name" value="Ald_Fedxn_OxRdtase_N_sf"/>
</dbReference>
<gene>
    <name evidence="2" type="ORF">HMPREF1090_02272</name>
</gene>
<dbReference type="GO" id="GO:0051536">
    <property type="term" value="F:iron-sulfur cluster binding"/>
    <property type="evidence" value="ECO:0007669"/>
    <property type="project" value="InterPro"/>
</dbReference>
<dbReference type="SUPFAM" id="SSF48310">
    <property type="entry name" value="Aldehyde ferredoxin oxidoreductase, C-terminal domains"/>
    <property type="match status" value="1"/>
</dbReference>
<dbReference type="SUPFAM" id="SSF56228">
    <property type="entry name" value="Aldehyde ferredoxin oxidoreductase, N-terminal domain"/>
    <property type="match status" value="1"/>
</dbReference>
<dbReference type="PANTHER" id="PTHR30038:SF0">
    <property type="entry name" value="TUNGSTEN-CONTAINING ALDEHYDE FERREDOXIN OXIDOREDUCTASE"/>
    <property type="match status" value="1"/>
</dbReference>
<dbReference type="PATRIC" id="fig|999408.3.peg.2439"/>
<dbReference type="RefSeq" id="WP_002595707.1">
    <property type="nucleotide sequence ID" value="NZ_KB851020.1"/>
</dbReference>
<name>A0A0E2HBY4_9FIRM</name>
<organism evidence="2 3">
    <name type="scientific">[Clostridium] clostridioforme 90A8</name>
    <dbReference type="NCBI Taxonomy" id="999408"/>
    <lineage>
        <taxon>Bacteria</taxon>
        <taxon>Bacillati</taxon>
        <taxon>Bacillota</taxon>
        <taxon>Clostridia</taxon>
        <taxon>Lachnospirales</taxon>
        <taxon>Lachnospiraceae</taxon>
        <taxon>Enterocloster</taxon>
    </lineage>
</organism>
<evidence type="ECO:0000313" key="3">
    <source>
        <dbReference type="Proteomes" id="UP000013085"/>
    </source>
</evidence>
<dbReference type="Gene3D" id="3.60.9.10">
    <property type="entry name" value="Aldehyde ferredoxin oxidoreductase, N-terminal domain"/>
    <property type="match status" value="1"/>
</dbReference>
<dbReference type="GO" id="GO:0009055">
    <property type="term" value="F:electron transfer activity"/>
    <property type="evidence" value="ECO:0007669"/>
    <property type="project" value="InterPro"/>
</dbReference>
<evidence type="ECO:0000313" key="2">
    <source>
        <dbReference type="EMBL" id="ENZ15212.1"/>
    </source>
</evidence>
<protein>
    <recommendedName>
        <fullName evidence="1">Aldehyde ferredoxin oxidoreductase N-terminal domain-containing protein</fullName>
    </recommendedName>
</protein>
<accession>A0A0E2HBY4</accession>
<dbReference type="AlphaFoldDB" id="A0A0E2HBY4"/>
<proteinExistence type="predicted"/>
<reference evidence="2 3" key="1">
    <citation type="submission" date="2013-01" db="EMBL/GenBank/DDBJ databases">
        <title>The Genome Sequence of Clostridium clostridioforme 90A8.</title>
        <authorList>
            <consortium name="The Broad Institute Genome Sequencing Platform"/>
            <person name="Earl A."/>
            <person name="Ward D."/>
            <person name="Feldgarden M."/>
            <person name="Gevers D."/>
            <person name="Courvalin P."/>
            <person name="Lambert T."/>
            <person name="Walker B."/>
            <person name="Young S.K."/>
            <person name="Zeng Q."/>
            <person name="Gargeya S."/>
            <person name="Fitzgerald M."/>
            <person name="Haas B."/>
            <person name="Abouelleil A."/>
            <person name="Alvarado L."/>
            <person name="Arachchi H.M."/>
            <person name="Berlin A.M."/>
            <person name="Chapman S.B."/>
            <person name="Dewar J."/>
            <person name="Goldberg J."/>
            <person name="Griggs A."/>
            <person name="Gujja S."/>
            <person name="Hansen M."/>
            <person name="Howarth C."/>
            <person name="Imamovic A."/>
            <person name="Larimer J."/>
            <person name="McCowan C."/>
            <person name="Murphy C."/>
            <person name="Neiman D."/>
            <person name="Pearson M."/>
            <person name="Priest M."/>
            <person name="Roberts A."/>
            <person name="Saif S."/>
            <person name="Shea T."/>
            <person name="Sisk P."/>
            <person name="Sykes S."/>
            <person name="Wortman J."/>
            <person name="Nusbaum C."/>
            <person name="Birren B."/>
        </authorList>
    </citation>
    <scope>NUCLEOTIDE SEQUENCE [LARGE SCALE GENOMIC DNA]</scope>
    <source>
        <strain evidence="2 3">90A8</strain>
    </source>
</reference>
<dbReference type="EMBL" id="AGYR01000023">
    <property type="protein sequence ID" value="ENZ15212.1"/>
    <property type="molecule type" value="Genomic_DNA"/>
</dbReference>
<dbReference type="HOGENOM" id="CLU_507816_0_0_9"/>
<dbReference type="InterPro" id="IPR036021">
    <property type="entry name" value="Tungsten_al_ferr_oxy-like_C"/>
</dbReference>
<dbReference type="Proteomes" id="UP000013085">
    <property type="component" value="Unassembled WGS sequence"/>
</dbReference>